<feature type="chain" id="PRO_5043496796" evidence="2">
    <location>
        <begin position="24"/>
        <end position="70"/>
    </location>
</feature>
<protein>
    <submittedName>
        <fullName evidence="3">Uncharacterized protein</fullName>
    </submittedName>
</protein>
<dbReference type="AlphaFoldDB" id="A0AAV9B409"/>
<reference evidence="3" key="2">
    <citation type="submission" date="2023-06" db="EMBL/GenBank/DDBJ databases">
        <authorList>
            <person name="Ma L."/>
            <person name="Liu K.-W."/>
            <person name="Li Z."/>
            <person name="Hsiao Y.-Y."/>
            <person name="Qi Y."/>
            <person name="Fu T."/>
            <person name="Tang G."/>
            <person name="Zhang D."/>
            <person name="Sun W.-H."/>
            <person name="Liu D.-K."/>
            <person name="Li Y."/>
            <person name="Chen G.-Z."/>
            <person name="Liu X.-D."/>
            <person name="Liao X.-Y."/>
            <person name="Jiang Y.-T."/>
            <person name="Yu X."/>
            <person name="Hao Y."/>
            <person name="Huang J."/>
            <person name="Zhao X.-W."/>
            <person name="Ke S."/>
            <person name="Chen Y.-Y."/>
            <person name="Wu W.-L."/>
            <person name="Hsu J.-L."/>
            <person name="Lin Y.-F."/>
            <person name="Huang M.-D."/>
            <person name="Li C.-Y."/>
            <person name="Huang L."/>
            <person name="Wang Z.-W."/>
            <person name="Zhao X."/>
            <person name="Zhong W.-Y."/>
            <person name="Peng D.-H."/>
            <person name="Ahmad S."/>
            <person name="Lan S."/>
            <person name="Zhang J.-S."/>
            <person name="Tsai W.-C."/>
            <person name="Van De Peer Y."/>
            <person name="Liu Z.-J."/>
        </authorList>
    </citation>
    <scope>NUCLEOTIDE SEQUENCE</scope>
    <source>
        <strain evidence="3">SCP</strain>
        <tissue evidence="3">Leaves</tissue>
    </source>
</reference>
<keyword evidence="4" id="KW-1185">Reference proteome</keyword>
<keyword evidence="1" id="KW-1133">Transmembrane helix</keyword>
<reference evidence="3" key="1">
    <citation type="journal article" date="2023" name="Nat. Commun.">
        <title>Diploid and tetraploid genomes of Acorus and the evolution of monocots.</title>
        <authorList>
            <person name="Ma L."/>
            <person name="Liu K.W."/>
            <person name="Li Z."/>
            <person name="Hsiao Y.Y."/>
            <person name="Qi Y."/>
            <person name="Fu T."/>
            <person name="Tang G.D."/>
            <person name="Zhang D."/>
            <person name="Sun W.H."/>
            <person name="Liu D.K."/>
            <person name="Li Y."/>
            <person name="Chen G.Z."/>
            <person name="Liu X.D."/>
            <person name="Liao X.Y."/>
            <person name="Jiang Y.T."/>
            <person name="Yu X."/>
            <person name="Hao Y."/>
            <person name="Huang J."/>
            <person name="Zhao X.W."/>
            <person name="Ke S."/>
            <person name="Chen Y.Y."/>
            <person name="Wu W.L."/>
            <person name="Hsu J.L."/>
            <person name="Lin Y.F."/>
            <person name="Huang M.D."/>
            <person name="Li C.Y."/>
            <person name="Huang L."/>
            <person name="Wang Z.W."/>
            <person name="Zhao X."/>
            <person name="Zhong W.Y."/>
            <person name="Peng D.H."/>
            <person name="Ahmad S."/>
            <person name="Lan S."/>
            <person name="Zhang J.S."/>
            <person name="Tsai W.C."/>
            <person name="Van de Peer Y."/>
            <person name="Liu Z.J."/>
        </authorList>
    </citation>
    <scope>NUCLEOTIDE SEQUENCE</scope>
    <source>
        <strain evidence="3">SCP</strain>
    </source>
</reference>
<gene>
    <name evidence="3" type="ORF">QJS04_geneDACA022618</name>
</gene>
<accession>A0AAV9B409</accession>
<evidence type="ECO:0000313" key="3">
    <source>
        <dbReference type="EMBL" id="KAK1271097.1"/>
    </source>
</evidence>
<sequence>MGTPAAVAMVGLALVCFSGDVRGETGWSHHRHCDRNDDDSVASWHLAMILINPALILIGHTAIFRSYNVQ</sequence>
<comment type="caution">
    <text evidence="3">The sequence shown here is derived from an EMBL/GenBank/DDBJ whole genome shotgun (WGS) entry which is preliminary data.</text>
</comment>
<evidence type="ECO:0000313" key="4">
    <source>
        <dbReference type="Proteomes" id="UP001179952"/>
    </source>
</evidence>
<organism evidence="3 4">
    <name type="scientific">Acorus gramineus</name>
    <name type="common">Dwarf sweet flag</name>
    <dbReference type="NCBI Taxonomy" id="55184"/>
    <lineage>
        <taxon>Eukaryota</taxon>
        <taxon>Viridiplantae</taxon>
        <taxon>Streptophyta</taxon>
        <taxon>Embryophyta</taxon>
        <taxon>Tracheophyta</taxon>
        <taxon>Spermatophyta</taxon>
        <taxon>Magnoliopsida</taxon>
        <taxon>Liliopsida</taxon>
        <taxon>Acoraceae</taxon>
        <taxon>Acorus</taxon>
    </lineage>
</organism>
<keyword evidence="1" id="KW-0812">Transmembrane</keyword>
<evidence type="ECO:0000256" key="1">
    <source>
        <dbReference type="SAM" id="Phobius"/>
    </source>
</evidence>
<name>A0AAV9B409_ACOGR</name>
<evidence type="ECO:0000256" key="2">
    <source>
        <dbReference type="SAM" id="SignalP"/>
    </source>
</evidence>
<proteinExistence type="predicted"/>
<dbReference type="EMBL" id="JAUJYN010000005">
    <property type="protein sequence ID" value="KAK1271097.1"/>
    <property type="molecule type" value="Genomic_DNA"/>
</dbReference>
<feature type="transmembrane region" description="Helical" evidence="1">
    <location>
        <begin position="42"/>
        <end position="64"/>
    </location>
</feature>
<keyword evidence="1" id="KW-0472">Membrane</keyword>
<dbReference type="Proteomes" id="UP001179952">
    <property type="component" value="Unassembled WGS sequence"/>
</dbReference>
<keyword evidence="2" id="KW-0732">Signal</keyword>
<feature type="signal peptide" evidence="2">
    <location>
        <begin position="1"/>
        <end position="23"/>
    </location>
</feature>